<organism evidence="2 3">
    <name type="scientific">Jimgerdemannia flammicorona</name>
    <dbReference type="NCBI Taxonomy" id="994334"/>
    <lineage>
        <taxon>Eukaryota</taxon>
        <taxon>Fungi</taxon>
        <taxon>Fungi incertae sedis</taxon>
        <taxon>Mucoromycota</taxon>
        <taxon>Mucoromycotina</taxon>
        <taxon>Endogonomycetes</taxon>
        <taxon>Endogonales</taxon>
        <taxon>Endogonaceae</taxon>
        <taxon>Jimgerdemannia</taxon>
    </lineage>
</organism>
<proteinExistence type="predicted"/>
<comment type="caution">
    <text evidence="2">The sequence shown here is derived from an EMBL/GenBank/DDBJ whole genome shotgun (WGS) entry which is preliminary data.</text>
</comment>
<evidence type="ECO:0000256" key="1">
    <source>
        <dbReference type="SAM" id="MobiDB-lite"/>
    </source>
</evidence>
<evidence type="ECO:0000313" key="2">
    <source>
        <dbReference type="EMBL" id="RUS13397.1"/>
    </source>
</evidence>
<reference evidence="2 3" key="1">
    <citation type="journal article" date="2018" name="New Phytol.">
        <title>Phylogenomics of Endogonaceae and evolution of mycorrhizas within Mucoromycota.</title>
        <authorList>
            <person name="Chang Y."/>
            <person name="Desiro A."/>
            <person name="Na H."/>
            <person name="Sandor L."/>
            <person name="Lipzen A."/>
            <person name="Clum A."/>
            <person name="Barry K."/>
            <person name="Grigoriev I.V."/>
            <person name="Martin F.M."/>
            <person name="Stajich J.E."/>
            <person name="Smith M.E."/>
            <person name="Bonito G."/>
            <person name="Spatafora J.W."/>
        </authorList>
    </citation>
    <scope>NUCLEOTIDE SEQUENCE [LARGE SCALE GENOMIC DNA]</scope>
    <source>
        <strain evidence="2 3">AD002</strain>
    </source>
</reference>
<keyword evidence="3" id="KW-1185">Reference proteome</keyword>
<accession>A0A433P794</accession>
<name>A0A433P794_9FUNG</name>
<feature type="region of interest" description="Disordered" evidence="1">
    <location>
        <begin position="79"/>
        <end position="101"/>
    </location>
</feature>
<sequence>MFQPRDNGWGMDVYLFPFPSHPPQRKLFANTFRHDAREMSRFFKVMETQAIATKPVSEFNRHNPVCSMRFIDLRGVEALPPEPATGTEDGGTIHQGRVCQA</sequence>
<gene>
    <name evidence="2" type="ORF">BC938DRAFT_477902</name>
</gene>
<dbReference type="EMBL" id="RBNJ01030000">
    <property type="protein sequence ID" value="RUS13397.1"/>
    <property type="molecule type" value="Genomic_DNA"/>
</dbReference>
<protein>
    <submittedName>
        <fullName evidence="2">Uncharacterized protein</fullName>
    </submittedName>
</protein>
<dbReference type="Proteomes" id="UP000274822">
    <property type="component" value="Unassembled WGS sequence"/>
</dbReference>
<evidence type="ECO:0000313" key="3">
    <source>
        <dbReference type="Proteomes" id="UP000274822"/>
    </source>
</evidence>
<dbReference type="AlphaFoldDB" id="A0A433P794"/>